<dbReference type="SUPFAM" id="SSF50978">
    <property type="entry name" value="WD40 repeat-like"/>
    <property type="match status" value="1"/>
</dbReference>
<protein>
    <submittedName>
        <fullName evidence="1">Signal-induced proliferation-associated 1-like protein 2</fullName>
    </submittedName>
</protein>
<accession>A0ABD2PZC1</accession>
<dbReference type="PANTHER" id="PTHR44525">
    <property type="entry name" value="WD REPEAT-CONTAINING PROTEIN 27"/>
    <property type="match status" value="1"/>
</dbReference>
<keyword evidence="2" id="KW-1185">Reference proteome</keyword>
<dbReference type="InterPro" id="IPR042411">
    <property type="entry name" value="WDR27"/>
</dbReference>
<dbReference type="InterPro" id="IPR036322">
    <property type="entry name" value="WD40_repeat_dom_sf"/>
</dbReference>
<name>A0ABD2PZC1_9PLAT</name>
<dbReference type="Gene3D" id="2.130.10.10">
    <property type="entry name" value="YVTN repeat-like/Quinoprotein amine dehydrogenase"/>
    <property type="match status" value="1"/>
</dbReference>
<dbReference type="EMBL" id="JBJKFK010001571">
    <property type="protein sequence ID" value="KAL3312737.1"/>
    <property type="molecule type" value="Genomic_DNA"/>
</dbReference>
<dbReference type="Proteomes" id="UP001626550">
    <property type="component" value="Unassembled WGS sequence"/>
</dbReference>
<dbReference type="InterPro" id="IPR015943">
    <property type="entry name" value="WD40/YVTN_repeat-like_dom_sf"/>
</dbReference>
<organism evidence="1 2">
    <name type="scientific">Cichlidogyrus casuarinus</name>
    <dbReference type="NCBI Taxonomy" id="1844966"/>
    <lineage>
        <taxon>Eukaryota</taxon>
        <taxon>Metazoa</taxon>
        <taxon>Spiralia</taxon>
        <taxon>Lophotrochozoa</taxon>
        <taxon>Platyhelminthes</taxon>
        <taxon>Monogenea</taxon>
        <taxon>Monopisthocotylea</taxon>
        <taxon>Dactylogyridea</taxon>
        <taxon>Ancyrocephalidae</taxon>
        <taxon>Cichlidogyrus</taxon>
    </lineage>
</organism>
<sequence>MSRKLAVGDSYGLVSLLTLGNTTKPIHLQHPSNKPVTYVDWARHRNSILATSPSGICLWTLQSHKTRTASFFSSHLNFLLDSKDGVVCDARGRLLSQVGANATRKLSITNRPVEEDFAFAKFHAQDSIFHAVIKSSLVLYSYKLSDPGQDIIDKCHASNWCRKIAVFKSPVPAHRITATASANIFYSYLLFFASSNKSLSVLDLNVGDYVWRIDDLEDRSVSAIALNQGSLFCNSVDYSQFATYSSGLGVQVWDLRSDPNTAGPTYSLACNEDTANSSSFSAVSQSLS</sequence>
<comment type="caution">
    <text evidence="1">The sequence shown here is derived from an EMBL/GenBank/DDBJ whole genome shotgun (WGS) entry which is preliminary data.</text>
</comment>
<reference evidence="1 2" key="1">
    <citation type="submission" date="2024-11" db="EMBL/GenBank/DDBJ databases">
        <title>Adaptive evolution of stress response genes in parasites aligns with host niche diversity.</title>
        <authorList>
            <person name="Hahn C."/>
            <person name="Resl P."/>
        </authorList>
    </citation>
    <scope>NUCLEOTIDE SEQUENCE [LARGE SCALE GENOMIC DNA]</scope>
    <source>
        <strain evidence="1">EGGRZ-B1_66</strain>
        <tissue evidence="1">Body</tissue>
    </source>
</reference>
<dbReference type="AlphaFoldDB" id="A0ABD2PZC1"/>
<dbReference type="PANTHER" id="PTHR44525:SF1">
    <property type="entry name" value="WD REPEAT-CONTAINING PROTEIN 27"/>
    <property type="match status" value="1"/>
</dbReference>
<proteinExistence type="predicted"/>
<gene>
    <name evidence="1" type="primary">SIPA1L2</name>
    <name evidence="1" type="ORF">Ciccas_008666</name>
</gene>
<evidence type="ECO:0000313" key="2">
    <source>
        <dbReference type="Proteomes" id="UP001626550"/>
    </source>
</evidence>
<evidence type="ECO:0000313" key="1">
    <source>
        <dbReference type="EMBL" id="KAL3312737.1"/>
    </source>
</evidence>